<feature type="domain" description="DZANK-type" evidence="3">
    <location>
        <begin position="9"/>
        <end position="65"/>
    </location>
</feature>
<feature type="transmembrane region" description="Helical" evidence="2">
    <location>
        <begin position="105"/>
        <end position="126"/>
    </location>
</feature>
<feature type="compositionally biased region" description="Polar residues" evidence="1">
    <location>
        <begin position="70"/>
        <end position="97"/>
    </location>
</feature>
<evidence type="ECO:0000256" key="2">
    <source>
        <dbReference type="SAM" id="Phobius"/>
    </source>
</evidence>
<dbReference type="InterPro" id="IPR025874">
    <property type="entry name" value="DZR"/>
</dbReference>
<dbReference type="EMBL" id="CP097118">
    <property type="protein sequence ID" value="USS88548.1"/>
    <property type="molecule type" value="Genomic_DNA"/>
</dbReference>
<keyword evidence="2" id="KW-1133">Transmembrane helix</keyword>
<name>A0ABY5BVR1_9LACO</name>
<gene>
    <name evidence="4" type="ORF">M3M39_03490</name>
</gene>
<keyword evidence="2" id="KW-0472">Membrane</keyword>
<dbReference type="Proteomes" id="UP001057025">
    <property type="component" value="Chromosome"/>
</dbReference>
<organism evidence="4 5">
    <name type="scientific">Fructilactobacillus hinvesii</name>
    <dbReference type="NCBI Taxonomy" id="2940300"/>
    <lineage>
        <taxon>Bacteria</taxon>
        <taxon>Bacillati</taxon>
        <taxon>Bacillota</taxon>
        <taxon>Bacilli</taxon>
        <taxon>Lactobacillales</taxon>
        <taxon>Lactobacillaceae</taxon>
        <taxon>Fructilactobacillus</taxon>
    </lineage>
</organism>
<evidence type="ECO:0000256" key="1">
    <source>
        <dbReference type="SAM" id="MobiDB-lite"/>
    </source>
</evidence>
<evidence type="ECO:0000313" key="4">
    <source>
        <dbReference type="EMBL" id="USS88548.1"/>
    </source>
</evidence>
<reference evidence="4" key="1">
    <citation type="submission" date="2022-05" db="EMBL/GenBank/DDBJ databases">
        <authorList>
            <person name="Oliphant S.A."/>
            <person name="Watson-Haigh N.S."/>
            <person name="Sumby K.M."/>
            <person name="Gardner J.M."/>
            <person name="Jiranek V."/>
        </authorList>
    </citation>
    <scope>NUCLEOTIDE SEQUENCE</scope>
    <source>
        <strain evidence="4">KI11_C11</strain>
    </source>
</reference>
<feature type="region of interest" description="Disordered" evidence="1">
    <location>
        <begin position="137"/>
        <end position="163"/>
    </location>
</feature>
<protein>
    <submittedName>
        <fullName evidence="4">Zinc ribbon domain-containing protein</fullName>
    </submittedName>
</protein>
<feature type="compositionally biased region" description="Polar residues" evidence="1">
    <location>
        <begin position="146"/>
        <end position="163"/>
    </location>
</feature>
<evidence type="ECO:0000313" key="5">
    <source>
        <dbReference type="Proteomes" id="UP001057025"/>
    </source>
</evidence>
<evidence type="ECO:0000259" key="3">
    <source>
        <dbReference type="Pfam" id="PF12773"/>
    </source>
</evidence>
<proteinExistence type="predicted"/>
<feature type="region of interest" description="Disordered" evidence="1">
    <location>
        <begin position="70"/>
        <end position="100"/>
    </location>
</feature>
<keyword evidence="5" id="KW-1185">Reference proteome</keyword>
<sequence>MNSENTKFCTNCGKEIPQTAQYCPYCNTKQPSLEPTYLNRSDVSTHQCPRCKNVIPDGVSYCPYCDEPQTRSQNNNHQQSTGQPAKTAQDQTNQSNHPRQHKSHFWRNVIVLLVVILLAIIAFFTYQNYHNSQIQSNQNQANQEQTAKNDANKSQAKQSKPQNNIVEIVKSFTQNNKYESGQDAAQDVQKVVDKIPDSSGSSVKWDPNAQTVNVNLPASSPVVKSAETGSPQVWNAMVKGLQTISQEISKNSTGNDDYSNIKVMRDDTGQPILQVDKGNVSLNSRDQ</sequence>
<dbReference type="Pfam" id="PF12773">
    <property type="entry name" value="DZR"/>
    <property type="match status" value="1"/>
</dbReference>
<dbReference type="RefSeq" id="WP_252797873.1">
    <property type="nucleotide sequence ID" value="NZ_CP097118.1"/>
</dbReference>
<feature type="region of interest" description="Disordered" evidence="1">
    <location>
        <begin position="267"/>
        <end position="287"/>
    </location>
</feature>
<accession>A0ABY5BVR1</accession>
<keyword evidence="2" id="KW-0812">Transmembrane</keyword>